<accession>A0ACB9LZ82</accession>
<name>A0ACB9LZ82_BAUVA</name>
<protein>
    <submittedName>
        <fullName evidence="1">Uncharacterized protein</fullName>
    </submittedName>
</protein>
<proteinExistence type="predicted"/>
<dbReference type="Proteomes" id="UP000828941">
    <property type="component" value="Chromosome 10"/>
</dbReference>
<keyword evidence="2" id="KW-1185">Reference proteome</keyword>
<gene>
    <name evidence="1" type="ORF">L6164_024595</name>
</gene>
<evidence type="ECO:0000313" key="2">
    <source>
        <dbReference type="Proteomes" id="UP000828941"/>
    </source>
</evidence>
<evidence type="ECO:0000313" key="1">
    <source>
        <dbReference type="EMBL" id="KAI4316631.1"/>
    </source>
</evidence>
<organism evidence="1 2">
    <name type="scientific">Bauhinia variegata</name>
    <name type="common">Purple orchid tree</name>
    <name type="synonym">Phanera variegata</name>
    <dbReference type="NCBI Taxonomy" id="167791"/>
    <lineage>
        <taxon>Eukaryota</taxon>
        <taxon>Viridiplantae</taxon>
        <taxon>Streptophyta</taxon>
        <taxon>Embryophyta</taxon>
        <taxon>Tracheophyta</taxon>
        <taxon>Spermatophyta</taxon>
        <taxon>Magnoliopsida</taxon>
        <taxon>eudicotyledons</taxon>
        <taxon>Gunneridae</taxon>
        <taxon>Pentapetalae</taxon>
        <taxon>rosids</taxon>
        <taxon>fabids</taxon>
        <taxon>Fabales</taxon>
        <taxon>Fabaceae</taxon>
        <taxon>Cercidoideae</taxon>
        <taxon>Cercideae</taxon>
        <taxon>Bauhiniinae</taxon>
        <taxon>Bauhinia</taxon>
    </lineage>
</organism>
<dbReference type="EMBL" id="CM039435">
    <property type="protein sequence ID" value="KAI4316631.1"/>
    <property type="molecule type" value="Genomic_DNA"/>
</dbReference>
<reference evidence="1 2" key="1">
    <citation type="journal article" date="2022" name="DNA Res.">
        <title>Chromosomal-level genome assembly of the orchid tree Bauhinia variegata (Leguminosae; Cercidoideae) supports the allotetraploid origin hypothesis of Bauhinia.</title>
        <authorList>
            <person name="Zhong Y."/>
            <person name="Chen Y."/>
            <person name="Zheng D."/>
            <person name="Pang J."/>
            <person name="Liu Y."/>
            <person name="Luo S."/>
            <person name="Meng S."/>
            <person name="Qian L."/>
            <person name="Wei D."/>
            <person name="Dai S."/>
            <person name="Zhou R."/>
        </authorList>
    </citation>
    <scope>NUCLEOTIDE SEQUENCE [LARGE SCALE GENOMIC DNA]</scope>
    <source>
        <strain evidence="1">BV-YZ2020</strain>
    </source>
</reference>
<comment type="caution">
    <text evidence="1">The sequence shown here is derived from an EMBL/GenBank/DDBJ whole genome shotgun (WGS) entry which is preliminary data.</text>
</comment>
<sequence>MVAAISTAINPKTATQRGHPQNPTRPPLLPSESDNALGPRRHKAREVTSRYVSSSSSSYSSSSSSSSSSSLSRRFNSPLVSRTINSTPATTPTPSASSMSQRAQSVERKRQATPRSDSLYLGNGSGGADTPAAPKMLFTSTRSLSVSFQGESFTIQVSKAKPTPSPNLRKSTPERRRATTPARGGGGGLDHAENSKPVDQQRWPARMRQANCMTKSLDAEERKKLAGSRGVVRSLQNLMGDVRASFDGTNTLEMGNGEVVKPAEVVLQRNKDGGSELQFEPAASDNESVSSGSSGGEQGLRGGRGIVVPARFWQETNNRLRRQTDPGSPSSRNTGNKTIAPSKNVAPKKWVLDSPISSPRGVINSRGQFSPIRGAVRPASPSKLATPSPTSSMRGVSLSRVRNGVASTLSNTLSNAPSILSFAVDIRRGKIGENRIADAHLLRLLYNRLLQWRFVNARADATLSAQTLNAEKSLYDAWLATSKLRESVRAKRAELQLLKQKVKLISILKKQITDLEDWALMDRRYSSSLSGAIEALKASTLRLPVVCGAKADVLRVKDAIFSALDVMQAMASSVCLLSPKVENVNSLVVDVANLRAKELVSLDDCKDLLSIIAAMQVRECSLRTQIIQSKCLPWNPAMKGTSA</sequence>